<evidence type="ECO:0000256" key="4">
    <source>
        <dbReference type="SAM" id="MobiDB-lite"/>
    </source>
</evidence>
<protein>
    <submittedName>
        <fullName evidence="6">GNAT family N-acetyltransferase</fullName>
        <ecNumber evidence="6">2.3.1.-</ecNumber>
    </submittedName>
</protein>
<dbReference type="Pfam" id="PF01503">
    <property type="entry name" value="PRA-PH"/>
    <property type="match status" value="1"/>
</dbReference>
<dbReference type="InterPro" id="IPR021130">
    <property type="entry name" value="PRib-ATP_PPHydrolase-like"/>
</dbReference>
<comment type="similarity">
    <text evidence="3">Belongs to the acetyltransferase family. RimJ subfamily.</text>
</comment>
<gene>
    <name evidence="6" type="ORF">R6G80_01890</name>
</gene>
<keyword evidence="1 6" id="KW-0808">Transferase</keyword>
<dbReference type="InterPro" id="IPR000182">
    <property type="entry name" value="GNAT_dom"/>
</dbReference>
<proteinExistence type="inferred from homology"/>
<dbReference type="PANTHER" id="PTHR43792:SF8">
    <property type="entry name" value="[RIBOSOMAL PROTEIN US5]-ALANINE N-ACETYLTRANSFERASE"/>
    <property type="match status" value="1"/>
</dbReference>
<feature type="region of interest" description="Disordered" evidence="4">
    <location>
        <begin position="178"/>
        <end position="201"/>
    </location>
</feature>
<comment type="caution">
    <text evidence="6">The sequence shown here is derived from an EMBL/GenBank/DDBJ whole genome shotgun (WGS) entry which is preliminary data.</text>
</comment>
<dbReference type="AlphaFoldDB" id="A0AAW9HL16"/>
<dbReference type="CDD" id="cd04301">
    <property type="entry name" value="NAT_SF"/>
    <property type="match status" value="1"/>
</dbReference>
<evidence type="ECO:0000313" key="6">
    <source>
        <dbReference type="EMBL" id="MDY5154477.1"/>
    </source>
</evidence>
<evidence type="ECO:0000256" key="1">
    <source>
        <dbReference type="ARBA" id="ARBA00022679"/>
    </source>
</evidence>
<evidence type="ECO:0000256" key="2">
    <source>
        <dbReference type="ARBA" id="ARBA00023315"/>
    </source>
</evidence>
<reference evidence="6" key="1">
    <citation type="submission" date="2023-10" db="EMBL/GenBank/DDBJ databases">
        <title>Whole Genome based description of the genera Actinobaculum and Actinotignum reveals a complex phylogenetic relationship within the species included in the genus Actinotignum.</title>
        <authorList>
            <person name="Jensen C.S."/>
            <person name="Dargis R."/>
            <person name="Kemp M."/>
            <person name="Christensen J.J."/>
        </authorList>
    </citation>
    <scope>NUCLEOTIDE SEQUENCE</scope>
    <source>
        <strain evidence="6">SLA_B511</strain>
    </source>
</reference>
<dbReference type="InterPro" id="IPR051531">
    <property type="entry name" value="N-acetyltransferase"/>
</dbReference>
<dbReference type="SUPFAM" id="SSF55729">
    <property type="entry name" value="Acyl-CoA N-acyltransferases (Nat)"/>
    <property type="match status" value="1"/>
</dbReference>
<dbReference type="Proteomes" id="UP001281731">
    <property type="component" value="Unassembled WGS sequence"/>
</dbReference>
<feature type="domain" description="N-acetyltransferase" evidence="5">
    <location>
        <begin position="12"/>
        <end position="173"/>
    </location>
</feature>
<dbReference type="CDD" id="cd11530">
    <property type="entry name" value="NTP-PPase_DR2231_like"/>
    <property type="match status" value="1"/>
</dbReference>
<dbReference type="InterPro" id="IPR033653">
    <property type="entry name" value="NTP-PPase_DR2231-like"/>
</dbReference>
<sequence>METVILHTQRFVLTPPCEEDIPAIVRICQDPEIQKWTSVPSPYGEEDATCFVANTKQSWRIGVPVWYARYEEGGEPVACIEVRQPNQYVGELGFWTAPGFRDQGIMSEVVQTVLDFAFDEMKLEAVHWACQIQDGEPNWSSVRTAWKAGFVFEGIQRAGSFNKGKIYDTLRATIKPGEPRAPREPWCGPTRKHPAFGNPRDPETLVRQFHETYRLPIVEGKPSADNERIGLRMSLIAEEFTELVAACYGGVAGGEIEKAFNRAVSADDNTRDIIEIADAMGDLIYVIYGMALELGVSMERVLATIQASNLSKLGEDGKPIYREDGKVLKGPNFFDPDIRGALGL</sequence>
<dbReference type="InterPro" id="IPR016181">
    <property type="entry name" value="Acyl_CoA_acyltransferase"/>
</dbReference>
<dbReference type="PANTHER" id="PTHR43792">
    <property type="entry name" value="GNAT FAMILY, PUTATIVE (AFU_ORTHOLOGUE AFUA_3G00765)-RELATED-RELATED"/>
    <property type="match status" value="1"/>
</dbReference>
<dbReference type="Pfam" id="PF13302">
    <property type="entry name" value="Acetyltransf_3"/>
    <property type="match status" value="1"/>
</dbReference>
<dbReference type="EMBL" id="JAWNGC010000002">
    <property type="protein sequence ID" value="MDY5154477.1"/>
    <property type="molecule type" value="Genomic_DNA"/>
</dbReference>
<dbReference type="PROSITE" id="PS51186">
    <property type="entry name" value="GNAT"/>
    <property type="match status" value="1"/>
</dbReference>
<dbReference type="Gene3D" id="1.10.3420.10">
    <property type="entry name" value="putative ntp pyrophosphohydrolase like domain"/>
    <property type="match status" value="1"/>
</dbReference>
<dbReference type="EC" id="2.3.1.-" evidence="6"/>
<dbReference type="RefSeq" id="WP_320756295.1">
    <property type="nucleotide sequence ID" value="NZ_CP171105.1"/>
</dbReference>
<evidence type="ECO:0000313" key="7">
    <source>
        <dbReference type="Proteomes" id="UP001281731"/>
    </source>
</evidence>
<dbReference type="Gene3D" id="3.40.630.30">
    <property type="match status" value="1"/>
</dbReference>
<dbReference type="GO" id="GO:0016747">
    <property type="term" value="F:acyltransferase activity, transferring groups other than amino-acyl groups"/>
    <property type="evidence" value="ECO:0007669"/>
    <property type="project" value="InterPro"/>
</dbReference>
<name>A0AAW9HL16_9ACTO</name>
<evidence type="ECO:0000259" key="5">
    <source>
        <dbReference type="PROSITE" id="PS51186"/>
    </source>
</evidence>
<dbReference type="InterPro" id="IPR023292">
    <property type="entry name" value="NTP_PyroPHydrolase-like_dom_sf"/>
</dbReference>
<evidence type="ECO:0000256" key="3">
    <source>
        <dbReference type="ARBA" id="ARBA00038502"/>
    </source>
</evidence>
<keyword evidence="2 6" id="KW-0012">Acyltransferase</keyword>
<organism evidence="6 7">
    <name type="scientific">Actinotignum urinale</name>
    <dbReference type="NCBI Taxonomy" id="190146"/>
    <lineage>
        <taxon>Bacteria</taxon>
        <taxon>Bacillati</taxon>
        <taxon>Actinomycetota</taxon>
        <taxon>Actinomycetes</taxon>
        <taxon>Actinomycetales</taxon>
        <taxon>Actinomycetaceae</taxon>
        <taxon>Actinotignum</taxon>
    </lineage>
</organism>
<accession>A0AAW9HL16</accession>